<sequence>MTADVHFAAVFTAALQGEPCTIVGLGDQPQLIPAPRWRGAADAGDRAVLAQCTGSTIDLGCGPGRMAEHLAARGQTVLGVDLMPEAVAQTRARGVRAVRRDLFGPLPGEGHWGCALLADGNIGIGGDPVLLLRRARGLVAVGGVIVVDLAPPGAGLRVHTVHLRTGARRSRSFPWAVVGADAIGTVARAVGLDLDGLHEHEGRWFAVLRRTGGDPTCLG</sequence>
<dbReference type="GO" id="GO:0008168">
    <property type="term" value="F:methyltransferase activity"/>
    <property type="evidence" value="ECO:0007669"/>
    <property type="project" value="UniProtKB-KW"/>
</dbReference>
<evidence type="ECO:0000259" key="1">
    <source>
        <dbReference type="Pfam" id="PF13649"/>
    </source>
</evidence>
<feature type="domain" description="Methyltransferase" evidence="1">
    <location>
        <begin position="58"/>
        <end position="96"/>
    </location>
</feature>
<reference evidence="2" key="1">
    <citation type="submission" date="2021-03" db="EMBL/GenBank/DDBJ databases">
        <title>Pengzhenrongella sicca gen. nov., sp. nov., a new member of suborder Micrococcineae isolated from High-Arctic tundra soil.</title>
        <authorList>
            <person name="Peng F."/>
        </authorList>
    </citation>
    <scope>NUCLEOTIDE SEQUENCE</scope>
    <source>
        <strain evidence="2">LRZ-2</strain>
    </source>
</reference>
<dbReference type="Pfam" id="PF13649">
    <property type="entry name" value="Methyltransf_25"/>
    <property type="match status" value="1"/>
</dbReference>
<dbReference type="InterPro" id="IPR041698">
    <property type="entry name" value="Methyltransf_25"/>
</dbReference>
<proteinExistence type="predicted"/>
<dbReference type="SUPFAM" id="SSF53335">
    <property type="entry name" value="S-adenosyl-L-methionine-dependent methyltransferases"/>
    <property type="match status" value="1"/>
</dbReference>
<protein>
    <submittedName>
        <fullName evidence="2">Class I SAM-dependent methyltransferase</fullName>
    </submittedName>
</protein>
<dbReference type="AlphaFoldDB" id="A0A8A4ZG62"/>
<dbReference type="InterPro" id="IPR029063">
    <property type="entry name" value="SAM-dependent_MTases_sf"/>
</dbReference>
<accession>A0A8A4ZG62</accession>
<dbReference type="KEGG" id="psic:J4E96_08855"/>
<dbReference type="RefSeq" id="WP_227425395.1">
    <property type="nucleotide sequence ID" value="NZ_CP071868.1"/>
</dbReference>
<name>A0A8A4ZG62_9MICO</name>
<dbReference type="EMBL" id="CP071868">
    <property type="protein sequence ID" value="QTE31012.1"/>
    <property type="molecule type" value="Genomic_DNA"/>
</dbReference>
<dbReference type="Gene3D" id="3.40.50.150">
    <property type="entry name" value="Vaccinia Virus protein VP39"/>
    <property type="match status" value="1"/>
</dbReference>
<gene>
    <name evidence="2" type="ORF">J4E96_08855</name>
</gene>
<evidence type="ECO:0000313" key="3">
    <source>
        <dbReference type="Proteomes" id="UP000663937"/>
    </source>
</evidence>
<organism evidence="2 3">
    <name type="scientific">Pengzhenrongella sicca</name>
    <dbReference type="NCBI Taxonomy" id="2819238"/>
    <lineage>
        <taxon>Bacteria</taxon>
        <taxon>Bacillati</taxon>
        <taxon>Actinomycetota</taxon>
        <taxon>Actinomycetes</taxon>
        <taxon>Micrococcales</taxon>
        <taxon>Pengzhenrongella</taxon>
    </lineage>
</organism>
<evidence type="ECO:0000313" key="2">
    <source>
        <dbReference type="EMBL" id="QTE31012.1"/>
    </source>
</evidence>
<keyword evidence="2" id="KW-0489">Methyltransferase</keyword>
<dbReference type="Proteomes" id="UP000663937">
    <property type="component" value="Chromosome"/>
</dbReference>
<keyword evidence="2" id="KW-0808">Transferase</keyword>
<keyword evidence="3" id="KW-1185">Reference proteome</keyword>
<dbReference type="GO" id="GO:0032259">
    <property type="term" value="P:methylation"/>
    <property type="evidence" value="ECO:0007669"/>
    <property type="project" value="UniProtKB-KW"/>
</dbReference>